<dbReference type="EMBL" id="CP143788">
    <property type="protein sequence ID" value="WVN89183.1"/>
    <property type="molecule type" value="Genomic_DNA"/>
</dbReference>
<dbReference type="OrthoDB" id="414418at2759"/>
<dbReference type="CDD" id="cd07067">
    <property type="entry name" value="HP_PGM_like"/>
    <property type="match status" value="1"/>
</dbReference>
<dbReference type="VEuPathDB" id="FungiDB:L203_03335"/>
<dbReference type="SUPFAM" id="SSF53254">
    <property type="entry name" value="Phosphoglycerate mutase-like"/>
    <property type="match status" value="1"/>
</dbReference>
<dbReference type="Gene3D" id="3.40.50.1240">
    <property type="entry name" value="Phosphoglycerate mutase-like"/>
    <property type="match status" value="1"/>
</dbReference>
<proteinExistence type="predicted"/>
<sequence>MLEYIYICRHGFRSNWVDPSIKTGPTGMNRDPPLAVHGLDQAKHLADFLASHDSTQPYPRPEIIFSSPFYRCIQTALSSAEALGLILEEPQDGKKSKKGIHLEHGLGEWYSPVRSGTGLHPRPAQPIKLIPLFPSGSINPSYTSTVYPSRKGETLKSLHERAEIFVDAFISRVEGEWPEVKCVVIFSHAASLIAIGRALTGNRDLEVLAGCATTSLYERKLLGSRFQFDYPSPSSSALLDSLPPCGTGQWAMVYSGRHDYLPSGFERDWSFADAVLDSNGEVIADNGDGDGHCEEEWEEGLAKGMEVWLRSARQTGEEKIGIDDRDYPRESKI</sequence>
<gene>
    <name evidence="1" type="ORF">L203_104399</name>
</gene>
<dbReference type="GeneID" id="91088609"/>
<evidence type="ECO:0000313" key="1">
    <source>
        <dbReference type="EMBL" id="WVN89183.1"/>
    </source>
</evidence>
<dbReference type="KEGG" id="cdep:91088609"/>
<dbReference type="Proteomes" id="UP000094043">
    <property type="component" value="Chromosome 5"/>
</dbReference>
<dbReference type="SMART" id="SM00855">
    <property type="entry name" value="PGAM"/>
    <property type="match status" value="1"/>
</dbReference>
<reference evidence="1" key="1">
    <citation type="submission" date="2016-06" db="EMBL/GenBank/DDBJ databases">
        <authorList>
            <person name="Cuomo C."/>
            <person name="Litvintseva A."/>
            <person name="Heitman J."/>
            <person name="Chen Y."/>
            <person name="Sun S."/>
            <person name="Springer D."/>
            <person name="Dromer F."/>
            <person name="Young S."/>
            <person name="Zeng Q."/>
            <person name="Chapman S."/>
            <person name="Gujja S."/>
            <person name="Saif S."/>
            <person name="Birren B."/>
        </authorList>
    </citation>
    <scope>NUCLEOTIDE SEQUENCE</scope>
    <source>
        <strain evidence="1">CBS 7841</strain>
    </source>
</reference>
<dbReference type="FunFam" id="3.40.50.1240:FF:000034">
    <property type="entry name" value="Transcription factor TFIIIC subunit"/>
    <property type="match status" value="1"/>
</dbReference>
<name>A0A1E3IG95_9TREE</name>
<dbReference type="RefSeq" id="XP_066069883.1">
    <property type="nucleotide sequence ID" value="XM_066213786.1"/>
</dbReference>
<reference evidence="1" key="2">
    <citation type="journal article" date="2022" name="Elife">
        <title>Obligate sexual reproduction of a homothallic fungus closely related to the Cryptococcus pathogenic species complex.</title>
        <authorList>
            <person name="Passer A.R."/>
            <person name="Clancey S.A."/>
            <person name="Shea T."/>
            <person name="David-Palma M."/>
            <person name="Averette A.F."/>
            <person name="Boekhout T."/>
            <person name="Porcel B.M."/>
            <person name="Nowrousian M."/>
            <person name="Cuomo C.A."/>
            <person name="Sun S."/>
            <person name="Heitman J."/>
            <person name="Coelho M.A."/>
        </authorList>
    </citation>
    <scope>NUCLEOTIDE SEQUENCE</scope>
    <source>
        <strain evidence="1">CBS 7841</strain>
    </source>
</reference>
<dbReference type="PANTHER" id="PTHR16469">
    <property type="entry name" value="UBIQUITIN-ASSOCIATED AND SH3 DOMAIN-CONTAINING BA-RELATED"/>
    <property type="match status" value="1"/>
</dbReference>
<reference evidence="1" key="3">
    <citation type="submission" date="2024-01" db="EMBL/GenBank/DDBJ databases">
        <authorList>
            <person name="Coelho M.A."/>
            <person name="David-Palma M."/>
            <person name="Shea T."/>
            <person name="Sun S."/>
            <person name="Cuomo C.A."/>
            <person name="Heitman J."/>
        </authorList>
    </citation>
    <scope>NUCLEOTIDE SEQUENCE</scope>
    <source>
        <strain evidence="1">CBS 7841</strain>
    </source>
</reference>
<dbReference type="GO" id="GO:0016791">
    <property type="term" value="F:phosphatase activity"/>
    <property type="evidence" value="ECO:0007669"/>
    <property type="project" value="UniProtKB-ARBA"/>
</dbReference>
<accession>A0A1E3IG95</accession>
<keyword evidence="2" id="KW-1185">Reference proteome</keyword>
<dbReference type="InterPro" id="IPR013078">
    <property type="entry name" value="His_Pase_superF_clade-1"/>
</dbReference>
<dbReference type="PANTHER" id="PTHR16469:SF51">
    <property type="entry name" value="TRANSCRIPTION FACTOR TAU 55 KDA SUBUNIT"/>
    <property type="match status" value="1"/>
</dbReference>
<dbReference type="InterPro" id="IPR051710">
    <property type="entry name" value="Phosphatase_SH3-domain"/>
</dbReference>
<evidence type="ECO:0000313" key="2">
    <source>
        <dbReference type="Proteomes" id="UP000094043"/>
    </source>
</evidence>
<dbReference type="InterPro" id="IPR029033">
    <property type="entry name" value="His_PPase_superfam"/>
</dbReference>
<organism evidence="1 2">
    <name type="scientific">Cryptococcus depauperatus CBS 7841</name>
    <dbReference type="NCBI Taxonomy" id="1295531"/>
    <lineage>
        <taxon>Eukaryota</taxon>
        <taxon>Fungi</taxon>
        <taxon>Dikarya</taxon>
        <taxon>Basidiomycota</taxon>
        <taxon>Agaricomycotina</taxon>
        <taxon>Tremellomycetes</taxon>
        <taxon>Tremellales</taxon>
        <taxon>Cryptococcaceae</taxon>
        <taxon>Cryptococcus</taxon>
    </lineage>
</organism>
<protein>
    <submittedName>
        <fullName evidence="1">Uncharacterized protein</fullName>
    </submittedName>
</protein>
<dbReference type="AlphaFoldDB" id="A0A1E3IG95"/>
<dbReference type="Pfam" id="PF00300">
    <property type="entry name" value="His_Phos_1"/>
    <property type="match status" value="1"/>
</dbReference>